<dbReference type="InterPro" id="IPR002213">
    <property type="entry name" value="UDP_glucos_trans"/>
</dbReference>
<dbReference type="InterPro" id="IPR010610">
    <property type="entry name" value="EryCIII-like_C"/>
</dbReference>
<dbReference type="InterPro" id="IPR050426">
    <property type="entry name" value="Glycosyltransferase_28"/>
</dbReference>
<dbReference type="Gene3D" id="3.40.50.2000">
    <property type="entry name" value="Glycogen Phosphorylase B"/>
    <property type="match status" value="2"/>
</dbReference>
<comment type="caution">
    <text evidence="2">The sequence shown here is derived from an EMBL/GenBank/DDBJ whole genome shotgun (WGS) entry which is preliminary data.</text>
</comment>
<evidence type="ECO:0000313" key="3">
    <source>
        <dbReference type="Proteomes" id="UP001597419"/>
    </source>
</evidence>
<protein>
    <submittedName>
        <fullName evidence="2">Glycosyltransferase</fullName>
    </submittedName>
</protein>
<gene>
    <name evidence="2" type="ORF">ACFSYJ_35210</name>
</gene>
<dbReference type="SUPFAM" id="SSF53756">
    <property type="entry name" value="UDP-Glycosyltransferase/glycogen phosphorylase"/>
    <property type="match status" value="1"/>
</dbReference>
<organism evidence="2 3">
    <name type="scientific">Amycolatopsis samaneae</name>
    <dbReference type="NCBI Taxonomy" id="664691"/>
    <lineage>
        <taxon>Bacteria</taxon>
        <taxon>Bacillati</taxon>
        <taxon>Actinomycetota</taxon>
        <taxon>Actinomycetes</taxon>
        <taxon>Pseudonocardiales</taxon>
        <taxon>Pseudonocardiaceae</taxon>
        <taxon>Amycolatopsis</taxon>
    </lineage>
</organism>
<proteinExistence type="predicted"/>
<keyword evidence="3" id="KW-1185">Reference proteome</keyword>
<reference evidence="3" key="1">
    <citation type="journal article" date="2019" name="Int. J. Syst. Evol. Microbiol.">
        <title>The Global Catalogue of Microorganisms (GCM) 10K type strain sequencing project: providing services to taxonomists for standard genome sequencing and annotation.</title>
        <authorList>
            <consortium name="The Broad Institute Genomics Platform"/>
            <consortium name="The Broad Institute Genome Sequencing Center for Infectious Disease"/>
            <person name="Wu L."/>
            <person name="Ma J."/>
        </authorList>
    </citation>
    <scope>NUCLEOTIDE SEQUENCE [LARGE SCALE GENOMIC DNA]</scope>
    <source>
        <strain evidence="3">CGMCC 4.7643</strain>
    </source>
</reference>
<evidence type="ECO:0000259" key="1">
    <source>
        <dbReference type="Pfam" id="PF06722"/>
    </source>
</evidence>
<dbReference type="CDD" id="cd03784">
    <property type="entry name" value="GT1_Gtf-like"/>
    <property type="match status" value="1"/>
</dbReference>
<dbReference type="RefSeq" id="WP_345386189.1">
    <property type="nucleotide sequence ID" value="NZ_BAABHG010000001.1"/>
</dbReference>
<dbReference type="Proteomes" id="UP001597419">
    <property type="component" value="Unassembled WGS sequence"/>
</dbReference>
<name>A0ABW5GT02_9PSEU</name>
<dbReference type="Pfam" id="PF06722">
    <property type="entry name" value="EryCIII-like_C"/>
    <property type="match status" value="1"/>
</dbReference>
<dbReference type="PANTHER" id="PTHR48050:SF13">
    <property type="entry name" value="STEROL 3-BETA-GLUCOSYLTRANSFERASE UGT80A2"/>
    <property type="match status" value="1"/>
</dbReference>
<feature type="domain" description="Erythromycin biosynthesis protein CIII-like C-terminal" evidence="1">
    <location>
        <begin position="260"/>
        <end position="374"/>
    </location>
</feature>
<dbReference type="PANTHER" id="PTHR48050">
    <property type="entry name" value="STEROL 3-BETA-GLUCOSYLTRANSFERASE"/>
    <property type="match status" value="1"/>
</dbReference>
<evidence type="ECO:0000313" key="2">
    <source>
        <dbReference type="EMBL" id="MFD2463911.1"/>
    </source>
</evidence>
<dbReference type="EMBL" id="JBHUKU010000022">
    <property type="protein sequence ID" value="MFD2463911.1"/>
    <property type="molecule type" value="Genomic_DNA"/>
</dbReference>
<sequence>MSRFLLVVPPLTGHVAPLRAVAAELTARGHEVAWCGPEPATSELTGAATVFPAGDAAAFAVERRPEGLRGFAALKFLWESYLVPLADAMMPGATAAVAEFGPDVVVADQQAFAGALVATRCGIPWVTSASTPTELAEPLRALPKIAAWIDGLQDGLRARHGVVCGDLRFSPDLVLAFTTAALAGPAPHPGVRFVGPARAPAPAADFPWHALDGRPLVLVTLGTANAGAGRRFLAESADALAGTPDVQGLVVDPAGELAGDGILLATRIPQAEVVRRAAAVVCHGGHNTVCESLAAGVPLVVAPIRDDQSMLARQVVTAGAGLRLRFDRAKAPDIREAVAAVLSEPRYAAGAATIRASFAAAGGATAAVERLAALVPVAAPGAG</sequence>
<accession>A0ABW5GT02</accession>